<evidence type="ECO:0000256" key="1">
    <source>
        <dbReference type="SAM" id="Phobius"/>
    </source>
</evidence>
<feature type="transmembrane region" description="Helical" evidence="1">
    <location>
        <begin position="298"/>
        <end position="322"/>
    </location>
</feature>
<accession>A0A0S4J9T3</accession>
<feature type="non-terminal residue" evidence="2">
    <location>
        <position position="1"/>
    </location>
</feature>
<proteinExistence type="predicted"/>
<evidence type="ECO:0000313" key="2">
    <source>
        <dbReference type="EMBL" id="CUG86695.1"/>
    </source>
</evidence>
<name>A0A0S4J9T3_BODSA</name>
<reference evidence="3" key="1">
    <citation type="submission" date="2015-09" db="EMBL/GenBank/DDBJ databases">
        <authorList>
            <consortium name="Pathogen Informatics"/>
        </authorList>
    </citation>
    <scope>NUCLEOTIDE SEQUENCE [LARGE SCALE GENOMIC DNA]</scope>
    <source>
        <strain evidence="3">Lake Konstanz</strain>
    </source>
</reference>
<protein>
    <submittedName>
        <fullName evidence="2">Membrane-associated protein, putative</fullName>
    </submittedName>
</protein>
<organism evidence="2 3">
    <name type="scientific">Bodo saltans</name>
    <name type="common">Flagellated protozoan</name>
    <dbReference type="NCBI Taxonomy" id="75058"/>
    <lineage>
        <taxon>Eukaryota</taxon>
        <taxon>Discoba</taxon>
        <taxon>Euglenozoa</taxon>
        <taxon>Kinetoplastea</taxon>
        <taxon>Metakinetoplastina</taxon>
        <taxon>Eubodonida</taxon>
        <taxon>Bodonidae</taxon>
        <taxon>Bodo</taxon>
    </lineage>
</organism>
<keyword evidence="1" id="KW-0472">Membrane</keyword>
<evidence type="ECO:0000313" key="3">
    <source>
        <dbReference type="Proteomes" id="UP000051952"/>
    </source>
</evidence>
<feature type="transmembrane region" description="Helical" evidence="1">
    <location>
        <begin position="237"/>
        <end position="258"/>
    </location>
</feature>
<feature type="transmembrane region" description="Helical" evidence="1">
    <location>
        <begin position="82"/>
        <end position="107"/>
    </location>
</feature>
<sequence>CDKTNAASADARGAIVGNLVYWAGACALMIVVVAVYSRFGHVSLARSVEALGAPSQLLPLAIVTVPSTVSGTFYLLSEVQCAVDGVIAVIGVLMCACPVAVLCWVAYMAPRRLVRMELQQTSSRLSGTACMLLHKHVTVLLHRRVRWLEANTKRSDGVEVCREKRRGGTLIKAVEDEESGFPRAQRTPHPSWCRLATVILIDYALVWYACVDVAVLTMAALLSGVSSLGSGSACRASAIVVLVLYWGQLVLCAVVRPFTTLFSHIFALLTLTLSTLAVAFQVWYLFGSVVDGVDLSALYRLLTAAAVCDITVSGVSIVKSLFDVFDVLRACRRHIKVMFPMLFVHVSFLSEPMNPNPLERTIWKDDIDSVISAIEGTPPALPNCSV</sequence>
<dbReference type="VEuPathDB" id="TriTrypDB:BSAL_94285"/>
<dbReference type="Proteomes" id="UP000051952">
    <property type="component" value="Unassembled WGS sequence"/>
</dbReference>
<feature type="transmembrane region" description="Helical" evidence="1">
    <location>
        <begin position="57"/>
        <end position="76"/>
    </location>
</feature>
<dbReference type="EMBL" id="CYKH01001370">
    <property type="protein sequence ID" value="CUG86695.1"/>
    <property type="molecule type" value="Genomic_DNA"/>
</dbReference>
<feature type="transmembrane region" description="Helical" evidence="1">
    <location>
        <begin position="204"/>
        <end position="225"/>
    </location>
</feature>
<feature type="transmembrane region" description="Helical" evidence="1">
    <location>
        <begin position="265"/>
        <end position="286"/>
    </location>
</feature>
<dbReference type="AlphaFoldDB" id="A0A0S4J9T3"/>
<keyword evidence="1" id="KW-1133">Transmembrane helix</keyword>
<keyword evidence="1" id="KW-0812">Transmembrane</keyword>
<gene>
    <name evidence="2" type="ORF">BSAL_94285</name>
</gene>
<keyword evidence="3" id="KW-1185">Reference proteome</keyword>
<feature type="transmembrane region" description="Helical" evidence="1">
    <location>
        <begin position="19"/>
        <end position="36"/>
    </location>
</feature>